<feature type="domain" description="Non-reducing end beta-L-arabinofuranosidase-like GH127 catalytic" evidence="1">
    <location>
        <begin position="11"/>
        <end position="441"/>
    </location>
</feature>
<evidence type="ECO:0000313" key="4">
    <source>
        <dbReference type="EMBL" id="HIW85725.1"/>
    </source>
</evidence>
<organism evidence="4 5">
    <name type="scientific">Candidatus Eubacterium faecipullorum</name>
    <dbReference type="NCBI Taxonomy" id="2838571"/>
    <lineage>
        <taxon>Bacteria</taxon>
        <taxon>Bacillati</taxon>
        <taxon>Bacillota</taxon>
        <taxon>Clostridia</taxon>
        <taxon>Eubacteriales</taxon>
        <taxon>Eubacteriaceae</taxon>
        <taxon>Eubacterium</taxon>
    </lineage>
</organism>
<reference evidence="4" key="2">
    <citation type="submission" date="2021-04" db="EMBL/GenBank/DDBJ databases">
        <authorList>
            <person name="Gilroy R."/>
        </authorList>
    </citation>
    <scope>NUCLEOTIDE SEQUENCE</scope>
    <source>
        <strain evidence="4">421</strain>
    </source>
</reference>
<proteinExistence type="predicted"/>
<dbReference type="Pfam" id="PF20736">
    <property type="entry name" value="Glyco_hydro127M"/>
    <property type="match status" value="1"/>
</dbReference>
<dbReference type="Pfam" id="PF20737">
    <property type="entry name" value="Glyco_hydro127C"/>
    <property type="match status" value="1"/>
</dbReference>
<evidence type="ECO:0000259" key="1">
    <source>
        <dbReference type="Pfam" id="PF07944"/>
    </source>
</evidence>
<dbReference type="GO" id="GO:0016787">
    <property type="term" value="F:hydrolase activity"/>
    <property type="evidence" value="ECO:0007669"/>
    <property type="project" value="UniProtKB-KW"/>
</dbReference>
<comment type="caution">
    <text evidence="4">The sequence shown here is derived from an EMBL/GenBank/DDBJ whole genome shotgun (WGS) entry which is preliminary data.</text>
</comment>
<accession>A0A9D1UGL5</accession>
<dbReference type="InterPro" id="IPR049046">
    <property type="entry name" value="Beta-AFase-like_GH127_middle"/>
</dbReference>
<dbReference type="Pfam" id="PF07944">
    <property type="entry name" value="Beta-AFase-like_GH127_cat"/>
    <property type="match status" value="1"/>
</dbReference>
<dbReference type="SUPFAM" id="SSF48208">
    <property type="entry name" value="Six-hairpin glycosidases"/>
    <property type="match status" value="1"/>
</dbReference>
<keyword evidence="4" id="KW-0378">Hydrolase</keyword>
<dbReference type="EMBL" id="DXGE01000019">
    <property type="protein sequence ID" value="HIW85725.1"/>
    <property type="molecule type" value="Genomic_DNA"/>
</dbReference>
<protein>
    <submittedName>
        <fullName evidence="4">Glycoside hydrolase family 127 protein</fullName>
    </submittedName>
</protein>
<dbReference type="Proteomes" id="UP000824205">
    <property type="component" value="Unassembled WGS sequence"/>
</dbReference>
<dbReference type="PANTHER" id="PTHR43465">
    <property type="entry name" value="DUF1680 DOMAIN PROTEIN (AFU_ORTHOLOGUE AFUA_1G08910)"/>
    <property type="match status" value="1"/>
</dbReference>
<dbReference type="InterPro" id="IPR049049">
    <property type="entry name" value="Beta-AFase-like_GH127_C"/>
</dbReference>
<dbReference type="InterPro" id="IPR049174">
    <property type="entry name" value="Beta-AFase-like"/>
</dbReference>
<reference evidence="4" key="1">
    <citation type="journal article" date="2021" name="PeerJ">
        <title>Extensive microbial diversity within the chicken gut microbiome revealed by metagenomics and culture.</title>
        <authorList>
            <person name="Gilroy R."/>
            <person name="Ravi A."/>
            <person name="Getino M."/>
            <person name="Pursley I."/>
            <person name="Horton D.L."/>
            <person name="Alikhan N.F."/>
            <person name="Baker D."/>
            <person name="Gharbi K."/>
            <person name="Hall N."/>
            <person name="Watson M."/>
            <person name="Adriaenssens E.M."/>
            <person name="Foster-Nyarko E."/>
            <person name="Jarju S."/>
            <person name="Secka A."/>
            <person name="Antonio M."/>
            <person name="Oren A."/>
            <person name="Chaudhuri R.R."/>
            <person name="La Ragione R."/>
            <person name="Hildebrand F."/>
            <person name="Pallen M.J."/>
        </authorList>
    </citation>
    <scope>NUCLEOTIDE SEQUENCE</scope>
    <source>
        <strain evidence="4">421</strain>
    </source>
</reference>
<dbReference type="InterPro" id="IPR012878">
    <property type="entry name" value="Beta-AFase-like_GH127_cat"/>
</dbReference>
<evidence type="ECO:0000313" key="5">
    <source>
        <dbReference type="Proteomes" id="UP000824205"/>
    </source>
</evidence>
<dbReference type="GO" id="GO:0005975">
    <property type="term" value="P:carbohydrate metabolic process"/>
    <property type="evidence" value="ECO:0007669"/>
    <property type="project" value="InterPro"/>
</dbReference>
<dbReference type="InterPro" id="IPR008928">
    <property type="entry name" value="6-hairpin_glycosidase_sf"/>
</dbReference>
<gene>
    <name evidence="4" type="ORF">IAA48_04440</name>
</gene>
<feature type="domain" description="Non-reducing end beta-L-arabinofuranosidase-like GH127 middle" evidence="2">
    <location>
        <begin position="451"/>
        <end position="507"/>
    </location>
</feature>
<evidence type="ECO:0000259" key="2">
    <source>
        <dbReference type="Pfam" id="PF20736"/>
    </source>
</evidence>
<feature type="domain" description="Non-reducing end beta-L-arabinofuranosidase-like GH127 C-terminal" evidence="3">
    <location>
        <begin position="536"/>
        <end position="639"/>
    </location>
</feature>
<evidence type="ECO:0000259" key="3">
    <source>
        <dbReference type="Pfam" id="PF20737"/>
    </source>
</evidence>
<name>A0A9D1UGL5_9FIRM</name>
<dbReference type="AlphaFoldDB" id="A0A9D1UGL5"/>
<sequence length="641" mass="73031">MKNAEIIHGKNVKFKTSFWSDKQELVQGVVIPYQQRALGDGVDGAEPSRCLENFRKAAKALRARKAGIKTPVFPTDKWHYTDENADPAAFKGWVFQDSDLYKWIEAASYALERRYDADLDKEIDKAIELICRAAEDDGYIDTLYTINDPASRFTNLRDFHELYCFGHLAEAACAHYRATGKKELLNAATAFADLICRAFGAKGRPGYDGHPIAEEGLLKLHELTDNKEYLETARLIINRRGTRPYYFDTERGENTPLGIQKYVYNQAHLPVREQKEAVGHAVRAVYLYTAMAHLARLDGDEALFAACKALFDDITQRKMYITGGIGSTKSGEAFTYAYDLPNATAYAESCAAVGMIFFARRMMQADADSKYFDTAEKCLYNCVLAGMAQDGRSFFYTNPLEAEPKTLALDERRSHIKPKRQKWFDCACCPPNIARLIEDLGSYCFAESEDTVFINLYESCVADCAAAEIEIGSDYLKSGKVNVKIKPKKAFTLAFRIPGWCDHFKFSQENPFIKKGYAYFEIDGETTIEAEFETRVKIMRRNPKVRENIGKAAITRGPFVYCLEEADNGAELHMLRLAEHPKFEFDGENILANGYRESFESKALYSEYKQPVERLVRLKFIPYYKWANRGENEMAVYIRYR</sequence>
<dbReference type="PANTHER" id="PTHR43465:SF2">
    <property type="entry name" value="DUF1680 DOMAIN PROTEIN (AFU_ORTHOLOGUE AFUA_1G08910)"/>
    <property type="match status" value="1"/>
</dbReference>